<dbReference type="Proteomes" id="UP001230768">
    <property type="component" value="Chromosome"/>
</dbReference>
<sequence length="393" mass="42265">MVTDLADVKHGGLAWMRFWAPYRALAETLEWVQEMSLKATVCDCAFDEGAPVSPVLVAGEALDPRTRITYALEVTGRNAVFPLHSAASPVPPCCALARESTSDRLLLNGGNGPLHAYVALAPLGLTPLRHAPCSLDCPATVEIVNAFIVRALALGFNDAAQAWKTLQHVQPSATLRAGLMEVKMPGLRFAYRTALHERSNRIAVTMHKPWMLSPEIDTFIHTDPSFASEFARRSRFATILWEQEAVIKRARGPIVHLGCGDGLLLDLLKIAKPNAVLHGVQSNAAPVEVGVCVQDNSAPAVHAEKWEVELKAIMASGKKPDLLLFDPIHLLALGAVERQMLVSAMHASAAAVVAYATDASLKRYGDLAELARAAGIGLVQGRRLRVSALLAAP</sequence>
<protein>
    <recommendedName>
        <fullName evidence="3">Methyltransferase</fullName>
    </recommendedName>
</protein>
<evidence type="ECO:0000313" key="1">
    <source>
        <dbReference type="EMBL" id="WLI19345.1"/>
    </source>
</evidence>
<dbReference type="RefSeq" id="WP_305425131.1">
    <property type="nucleotide sequence ID" value="NZ_CP117430.1"/>
</dbReference>
<reference evidence="1 2" key="1">
    <citation type="submission" date="2023-02" db="EMBL/GenBank/DDBJ databases">
        <title>Evolution of Hrp T3SS in non-pathogenic Pseudomonas fluorescens.</title>
        <authorList>
            <person name="Liao K."/>
            <person name="Wei H."/>
            <person name="Gu Y."/>
        </authorList>
    </citation>
    <scope>NUCLEOTIDE SEQUENCE [LARGE SCALE GENOMIC DNA]</scope>
    <source>
        <strain evidence="1 2">FP607</strain>
    </source>
</reference>
<gene>
    <name evidence="1" type="ORF">PSH88_04675</name>
</gene>
<keyword evidence="2" id="KW-1185">Reference proteome</keyword>
<organism evidence="1 2">
    <name type="scientific">Pseudomonas wuhanensis</name>
    <dbReference type="NCBI Taxonomy" id="2954098"/>
    <lineage>
        <taxon>Bacteria</taxon>
        <taxon>Pseudomonadati</taxon>
        <taxon>Pseudomonadota</taxon>
        <taxon>Gammaproteobacteria</taxon>
        <taxon>Pseudomonadales</taxon>
        <taxon>Pseudomonadaceae</taxon>
        <taxon>Pseudomonas</taxon>
    </lineage>
</organism>
<evidence type="ECO:0008006" key="3">
    <source>
        <dbReference type="Google" id="ProtNLM"/>
    </source>
</evidence>
<proteinExistence type="predicted"/>
<dbReference type="EMBL" id="CP117430">
    <property type="protein sequence ID" value="WLI19345.1"/>
    <property type="molecule type" value="Genomic_DNA"/>
</dbReference>
<name>A0ABY9GW64_9PSED</name>
<evidence type="ECO:0000313" key="2">
    <source>
        <dbReference type="Proteomes" id="UP001230768"/>
    </source>
</evidence>
<accession>A0ABY9GW64</accession>